<evidence type="ECO:0000313" key="1">
    <source>
        <dbReference type="EMBL" id="CAL8120157.1"/>
    </source>
</evidence>
<dbReference type="Proteomes" id="UP001642540">
    <property type="component" value="Unassembled WGS sequence"/>
</dbReference>
<accession>A0ABP1R4Y4</accession>
<sequence>MSSVQGETKKMKGHEDEMVLFKQFMTARESSHLLNKTRLDVRLFHENITDQELLDFTNQEIKWIDLATEFRDRIVKPDLENQSFPMFEEWKIVRDMYGVVKRGKEDFLQRLNDAIIEFKKKEAQLSDPGVVDQFGFCQTMSTKQRKKFLKECIAKDNIALGEMTKFQTLKEEWEALKTDMQCCIEQLEQVSGNPSQSSL</sequence>
<dbReference type="EMBL" id="CAXLJM020000062">
    <property type="protein sequence ID" value="CAL8120157.1"/>
    <property type="molecule type" value="Genomic_DNA"/>
</dbReference>
<comment type="caution">
    <text evidence="1">The sequence shown here is derived from an EMBL/GenBank/DDBJ whole genome shotgun (WGS) entry which is preliminary data.</text>
</comment>
<keyword evidence="2" id="KW-1185">Reference proteome</keyword>
<protein>
    <submittedName>
        <fullName evidence="1">Uncharacterized protein</fullName>
    </submittedName>
</protein>
<reference evidence="1 2" key="1">
    <citation type="submission" date="2024-08" db="EMBL/GenBank/DDBJ databases">
        <authorList>
            <person name="Cucini C."/>
            <person name="Frati F."/>
        </authorList>
    </citation>
    <scope>NUCLEOTIDE SEQUENCE [LARGE SCALE GENOMIC DNA]</scope>
</reference>
<evidence type="ECO:0000313" key="2">
    <source>
        <dbReference type="Proteomes" id="UP001642540"/>
    </source>
</evidence>
<proteinExistence type="predicted"/>
<gene>
    <name evidence="1" type="ORF">ODALV1_LOCUS18877</name>
</gene>
<name>A0ABP1R4Y4_9HEXA</name>
<organism evidence="1 2">
    <name type="scientific">Orchesella dallaii</name>
    <dbReference type="NCBI Taxonomy" id="48710"/>
    <lineage>
        <taxon>Eukaryota</taxon>
        <taxon>Metazoa</taxon>
        <taxon>Ecdysozoa</taxon>
        <taxon>Arthropoda</taxon>
        <taxon>Hexapoda</taxon>
        <taxon>Collembola</taxon>
        <taxon>Entomobryomorpha</taxon>
        <taxon>Entomobryoidea</taxon>
        <taxon>Orchesellidae</taxon>
        <taxon>Orchesellinae</taxon>
        <taxon>Orchesella</taxon>
    </lineage>
</organism>